<gene>
    <name evidence="2" type="ORF">SDC9_154263</name>
</gene>
<keyword evidence="1" id="KW-0472">Membrane</keyword>
<feature type="transmembrane region" description="Helical" evidence="1">
    <location>
        <begin position="12"/>
        <end position="33"/>
    </location>
</feature>
<keyword evidence="1" id="KW-1133">Transmembrane helix</keyword>
<dbReference type="AlphaFoldDB" id="A0A645F335"/>
<proteinExistence type="predicted"/>
<accession>A0A645F335</accession>
<evidence type="ECO:0000313" key="2">
    <source>
        <dbReference type="EMBL" id="MPN07004.1"/>
    </source>
</evidence>
<feature type="transmembrane region" description="Helical" evidence="1">
    <location>
        <begin position="67"/>
        <end position="87"/>
    </location>
</feature>
<keyword evidence="1" id="KW-0812">Transmembrane</keyword>
<protein>
    <submittedName>
        <fullName evidence="2">Uncharacterized protein</fullName>
    </submittedName>
</protein>
<dbReference type="EMBL" id="VSSQ01052958">
    <property type="protein sequence ID" value="MPN07004.1"/>
    <property type="molecule type" value="Genomic_DNA"/>
</dbReference>
<name>A0A645F335_9ZZZZ</name>
<feature type="transmembrane region" description="Helical" evidence="1">
    <location>
        <begin position="93"/>
        <end position="110"/>
    </location>
</feature>
<dbReference type="SUPFAM" id="SSF103481">
    <property type="entry name" value="Multidrug resistance efflux transporter EmrE"/>
    <property type="match status" value="1"/>
</dbReference>
<evidence type="ECO:0000256" key="1">
    <source>
        <dbReference type="SAM" id="Phobius"/>
    </source>
</evidence>
<sequence length="116" mass="12598">MEQHIKEMQKTSGIGIGLMLVCAVCLCMGQFIWKCYDGLVSMTIGFVIYGFGALAMLIAYRFGSLSVLQPINSVSYIISAILGTAFFQEAITLGRLLGILIIMAGVALLARGERER</sequence>
<reference evidence="2" key="1">
    <citation type="submission" date="2019-08" db="EMBL/GenBank/DDBJ databases">
        <authorList>
            <person name="Kucharzyk K."/>
            <person name="Murdoch R.W."/>
            <person name="Higgins S."/>
            <person name="Loffler F."/>
        </authorList>
    </citation>
    <scope>NUCLEOTIDE SEQUENCE</scope>
</reference>
<dbReference type="Gene3D" id="1.10.3730.20">
    <property type="match status" value="1"/>
</dbReference>
<dbReference type="InterPro" id="IPR037185">
    <property type="entry name" value="EmrE-like"/>
</dbReference>
<comment type="caution">
    <text evidence="2">The sequence shown here is derived from an EMBL/GenBank/DDBJ whole genome shotgun (WGS) entry which is preliminary data.</text>
</comment>
<organism evidence="2">
    <name type="scientific">bioreactor metagenome</name>
    <dbReference type="NCBI Taxonomy" id="1076179"/>
    <lineage>
        <taxon>unclassified sequences</taxon>
        <taxon>metagenomes</taxon>
        <taxon>ecological metagenomes</taxon>
    </lineage>
</organism>
<feature type="transmembrane region" description="Helical" evidence="1">
    <location>
        <begin position="39"/>
        <end position="60"/>
    </location>
</feature>